<sequence>MTNQTDARQADRRRRLLRLIVLGVAGLVTVMAAVLVVAAYRNDAAIEANRVAANAQVISQDWARTTVRFTGPDGRVFISQDGVLYPGGLVEGQRLLVEYDGTNPNLVRVAGRTADLTLLPAGSTVVITWLVAAPLLWWLRPKRSGGTGSVDAAAGTSSEDSEDKVGDNSGDNAGDSADDNAGDNADEKVDDKAEEKTAGKPGETADRKADGDPHPADATRNSTFVTED</sequence>
<keyword evidence="2" id="KW-0812">Transmembrane</keyword>
<feature type="transmembrane region" description="Helical" evidence="2">
    <location>
        <begin position="16"/>
        <end position="40"/>
    </location>
</feature>
<name>A0ABD6FEU7_9PSEU</name>
<accession>A0ABD6FEU7</accession>
<reference evidence="3 4" key="1">
    <citation type="journal article" date="2021" name="BMC Genomics">
        <title>Genome-resolved metagenome and metatranscriptome analyses of thermophilic composting reveal key bacterial players and their metabolic interactions.</title>
        <authorList>
            <person name="Braga L.P.P."/>
            <person name="Pereira R.V."/>
            <person name="Martins L.F."/>
            <person name="Moura L.M.S."/>
            <person name="Sanchez F.B."/>
            <person name="Patane J.S.L."/>
            <person name="da Silva A.M."/>
            <person name="Setubal J.C."/>
        </authorList>
    </citation>
    <scope>NUCLEOTIDE SEQUENCE [LARGE SCALE GENOMIC DNA]</scope>
    <source>
        <strain evidence="3">ZC4RG45</strain>
    </source>
</reference>
<feature type="compositionally biased region" description="Basic and acidic residues" evidence="1">
    <location>
        <begin position="185"/>
        <end position="217"/>
    </location>
</feature>
<keyword evidence="2" id="KW-0472">Membrane</keyword>
<keyword evidence="2" id="KW-1133">Transmembrane helix</keyword>
<protein>
    <recommendedName>
        <fullName evidence="5">DUF3592 domain-containing protein</fullName>
    </recommendedName>
</protein>
<proteinExistence type="predicted"/>
<dbReference type="EMBL" id="QGUI02000063">
    <property type="protein sequence ID" value="MFO7191968.1"/>
    <property type="molecule type" value="Genomic_DNA"/>
</dbReference>
<dbReference type="AlphaFoldDB" id="A0ABD6FEU7"/>
<feature type="compositionally biased region" description="Polar residues" evidence="1">
    <location>
        <begin position="219"/>
        <end position="228"/>
    </location>
</feature>
<evidence type="ECO:0000256" key="1">
    <source>
        <dbReference type="SAM" id="MobiDB-lite"/>
    </source>
</evidence>
<evidence type="ECO:0000256" key="2">
    <source>
        <dbReference type="SAM" id="Phobius"/>
    </source>
</evidence>
<feature type="region of interest" description="Disordered" evidence="1">
    <location>
        <begin position="146"/>
        <end position="228"/>
    </location>
</feature>
<gene>
    <name evidence="3" type="ORF">DIU77_006960</name>
</gene>
<evidence type="ECO:0000313" key="3">
    <source>
        <dbReference type="EMBL" id="MFO7191968.1"/>
    </source>
</evidence>
<dbReference type="Proteomes" id="UP000249324">
    <property type="component" value="Unassembled WGS sequence"/>
</dbReference>
<evidence type="ECO:0008006" key="5">
    <source>
        <dbReference type="Google" id="ProtNLM"/>
    </source>
</evidence>
<evidence type="ECO:0000313" key="4">
    <source>
        <dbReference type="Proteomes" id="UP000249324"/>
    </source>
</evidence>
<organism evidence="3 4">
    <name type="scientific">Thermocrispum agreste</name>
    <dbReference type="NCBI Taxonomy" id="37925"/>
    <lineage>
        <taxon>Bacteria</taxon>
        <taxon>Bacillati</taxon>
        <taxon>Actinomycetota</taxon>
        <taxon>Actinomycetes</taxon>
        <taxon>Pseudonocardiales</taxon>
        <taxon>Pseudonocardiaceae</taxon>
        <taxon>Thermocrispum</taxon>
    </lineage>
</organism>
<comment type="caution">
    <text evidence="3">The sequence shown here is derived from an EMBL/GenBank/DDBJ whole genome shotgun (WGS) entry which is preliminary data.</text>
</comment>
<feature type="transmembrane region" description="Helical" evidence="2">
    <location>
        <begin position="118"/>
        <end position="139"/>
    </location>
</feature>